<dbReference type="EMBL" id="SRPY01001586">
    <property type="protein sequence ID" value="KAG5912790.1"/>
    <property type="molecule type" value="Genomic_DNA"/>
</dbReference>
<dbReference type="OrthoDB" id="185373at2759"/>
<evidence type="ECO:0000313" key="2">
    <source>
        <dbReference type="EMBL" id="KAG5912790.1"/>
    </source>
</evidence>
<protein>
    <submittedName>
        <fullName evidence="2">Uncharacterized protein</fullName>
    </submittedName>
</protein>
<evidence type="ECO:0000313" key="3">
    <source>
        <dbReference type="Proteomes" id="UP000811619"/>
    </source>
</evidence>
<dbReference type="AlphaFoldDB" id="A0A8K0IZM7"/>
<reference evidence="2" key="1">
    <citation type="journal article" date="2020" name="bioRxiv">
        <title>Whole genome comparisons of ergot fungi reveals the divergence and evolution of species within the genus Claviceps are the result of varying mechanisms driving genome evolution and host range expansion.</title>
        <authorList>
            <person name="Wyka S.A."/>
            <person name="Mondo S.J."/>
            <person name="Liu M."/>
            <person name="Dettman J."/>
            <person name="Nalam V."/>
            <person name="Broders K.D."/>
        </authorList>
    </citation>
    <scope>NUCLEOTIDE SEQUENCE</scope>
    <source>
        <strain evidence="2">CCC 489</strain>
    </source>
</reference>
<feature type="region of interest" description="Disordered" evidence="1">
    <location>
        <begin position="188"/>
        <end position="216"/>
    </location>
</feature>
<comment type="caution">
    <text evidence="2">The sequence shown here is derived from an EMBL/GenBank/DDBJ whole genome shotgun (WGS) entry which is preliminary data.</text>
</comment>
<evidence type="ECO:0000256" key="1">
    <source>
        <dbReference type="SAM" id="MobiDB-lite"/>
    </source>
</evidence>
<sequence>HDLARPLDVVIKALSEAHDGAGLLRTVEQVLEAGFKLTRNNWNLAIHNLAELGYWEQAMEWCEQMLMPNWPGWKPPRAETAQERRVMMSNSLLVPSRTTVLSLQKEWLRLRKLAAWSGGVSSTLKNVEERHPKLQYAFITADYEHLNATWVVPRNNSMTRAIKDLLRPLSHAELKAMRRALEKQLRLEKHAPRGSRAGSPFHVVVGRGGKKQDQMSGDAIMTRAMNQRESAKLDILLRERQEARRTA</sequence>
<name>A0A8K0IZM7_9HYPO</name>
<accession>A0A8K0IZM7</accession>
<dbReference type="Proteomes" id="UP000811619">
    <property type="component" value="Unassembled WGS sequence"/>
</dbReference>
<gene>
    <name evidence="2" type="ORF">E4U42_001827</name>
</gene>
<keyword evidence="3" id="KW-1185">Reference proteome</keyword>
<organism evidence="2 3">
    <name type="scientific">Claviceps africana</name>
    <dbReference type="NCBI Taxonomy" id="83212"/>
    <lineage>
        <taxon>Eukaryota</taxon>
        <taxon>Fungi</taxon>
        <taxon>Dikarya</taxon>
        <taxon>Ascomycota</taxon>
        <taxon>Pezizomycotina</taxon>
        <taxon>Sordariomycetes</taxon>
        <taxon>Hypocreomycetidae</taxon>
        <taxon>Hypocreales</taxon>
        <taxon>Clavicipitaceae</taxon>
        <taxon>Claviceps</taxon>
    </lineage>
</organism>
<proteinExistence type="predicted"/>
<feature type="non-terminal residue" evidence="2">
    <location>
        <position position="1"/>
    </location>
</feature>